<reference evidence="3" key="1">
    <citation type="submission" date="2016-11" db="EMBL/GenBank/DDBJ databases">
        <authorList>
            <person name="Varghese N."/>
            <person name="Submissions S."/>
        </authorList>
    </citation>
    <scope>NUCLEOTIDE SEQUENCE [LARGE SCALE GENOMIC DNA]</scope>
    <source>
        <strain evidence="3">DSM 12395</strain>
    </source>
</reference>
<protein>
    <submittedName>
        <fullName evidence="2">Mu-like prophage I protein</fullName>
    </submittedName>
</protein>
<proteinExistence type="predicted"/>
<dbReference type="InterPro" id="IPR012106">
    <property type="entry name" value="Phage_Mu_Gp1"/>
</dbReference>
<gene>
    <name evidence="2" type="ORF">SAMN02745133_02695</name>
</gene>
<name>A0A1M5BT40_9FIRM</name>
<evidence type="ECO:0000313" key="3">
    <source>
        <dbReference type="Proteomes" id="UP000184148"/>
    </source>
</evidence>
<dbReference type="OrthoDB" id="2043985at2"/>
<organism evidence="2 3">
    <name type="scientific">Desulforamulus putei DSM 12395</name>
    <dbReference type="NCBI Taxonomy" id="1121429"/>
    <lineage>
        <taxon>Bacteria</taxon>
        <taxon>Bacillati</taxon>
        <taxon>Bacillota</taxon>
        <taxon>Clostridia</taxon>
        <taxon>Eubacteriales</taxon>
        <taxon>Peptococcaceae</taxon>
        <taxon>Desulforamulus</taxon>
    </lineage>
</organism>
<dbReference type="RefSeq" id="WP_073239896.1">
    <property type="nucleotide sequence ID" value="NZ_FQUY01000025.1"/>
</dbReference>
<dbReference type="Proteomes" id="UP000184148">
    <property type="component" value="Unassembled WGS sequence"/>
</dbReference>
<dbReference type="Pfam" id="PF10123">
    <property type="entry name" value="Mu-like_Pro"/>
    <property type="match status" value="1"/>
</dbReference>
<dbReference type="PIRSF" id="PIRSF016624">
    <property type="entry name" value="Mu_prophg_I"/>
    <property type="match status" value="1"/>
</dbReference>
<keyword evidence="3" id="KW-1185">Reference proteome</keyword>
<dbReference type="AlphaFoldDB" id="A0A1M5BT40"/>
<dbReference type="EMBL" id="FQUY01000025">
    <property type="protein sequence ID" value="SHF45713.1"/>
    <property type="molecule type" value="Genomic_DNA"/>
</dbReference>
<dbReference type="STRING" id="1121429.SAMN02745133_02695"/>
<feature type="coiled-coil region" evidence="1">
    <location>
        <begin position="176"/>
        <end position="203"/>
    </location>
</feature>
<evidence type="ECO:0000256" key="1">
    <source>
        <dbReference type="SAM" id="Coils"/>
    </source>
</evidence>
<accession>A0A1M5BT40</accession>
<evidence type="ECO:0000313" key="2">
    <source>
        <dbReference type="EMBL" id="SHF45713.1"/>
    </source>
</evidence>
<sequence length="345" mass="37932">MAKGLVLSMSSSTIEGVPDVVNLLPLGKVKSQKGDFIVDKESFERIRNTFKERGIDIVIDYEHQTLEDVQAPAGGWIKDLFIRDGAIAAKVEWTPKAQEYIKNKEYKYLSPVVLVRKSDQKAVVLHSVALTNTPAIDGMFAIVNSINLDDFEEGGKDMDLLKKLAALLGLAEDATEEQVMQAIKTAVGEVEKLKEEAKKQEEGTEPVANKVICGLLGLDSKDAKTEDVAAAIMALKNPANFVPVAEFNKLKERLDKKDSEELVTKALKAGKISAAQKEWAEEYALKDPEGFKKFVEKAPQAVPMGELGIEDTKQSDGRLEETTMAVCKMLGVSKEDVEKYGKDVK</sequence>
<keyword evidence="1" id="KW-0175">Coiled coil</keyword>